<dbReference type="PANTHER" id="PTHR11070:SF30">
    <property type="entry name" value="F-BOX DNA HELICASE 1"/>
    <property type="match status" value="1"/>
</dbReference>
<dbReference type="InterPro" id="IPR000212">
    <property type="entry name" value="DNA_helicase_UvrD/REP"/>
</dbReference>
<comment type="catalytic activity">
    <reaction evidence="6">
        <text>Couples ATP hydrolysis with the unwinding of duplex DNA by translocating in the 3'-5' direction.</text>
        <dbReference type="EC" id="5.6.2.4"/>
    </reaction>
</comment>
<dbReference type="GO" id="GO:0005524">
    <property type="term" value="F:ATP binding"/>
    <property type="evidence" value="ECO:0007669"/>
    <property type="project" value="UniProtKB-UniRule"/>
</dbReference>
<sequence length="666" mass="78674">MGLNNESKEFFKGISRIWRNYKDYTYLDGIKLSQAQIDIIEKEEDQLLIEGYAGTGKSLTLIYKFINVLVREDGKRVLYVTFNDTLIEDTKKRLSYCNEYNENKERHHVEICTFHEIASNILKKKKIIDRGIEKLTAKKIEDYKGAALRRIAGILARYIEGGKYYSELPKEERLYKTHDENFIREEVAWIKAMGFIEKEKYFEKDRIGRSKSIRLTRSQRKTIFKIFEKYCEEQENKFFKSLDLEDYALKLIQNIDNFDDLKFDYIFVDEVQDLDPMQIKALCLLTNTSIVLSGDANQRIYKKSPVKYEELGLRIKEKGKRKILNKNYRSTGEIVKLANSIKFFDESINKYNEKQFVKSGDRPIIRKVNDKKGAVKFLIGEIKKIHEEDPYKTIAIIHREKNELIGFQKSEFRKYLEGQLYMEKFSDIKSFESKFDLREKNQVFYTNGYDVKGLEFDVVFIINFNTANYPLSKELKKIKDENDGKEMTLIKDDVLEFINREKRLLYVAMTRAKEKLYLVADCKNSNISSFIYDFNTKYYEAQNFKKKEIEENYNRYKINMEREYGIIIEDDDSNNVKNNDTKQENKFNTESKEKGKDDIDKIKVFFINKGIEVVDNRDKSGCLWIVAGKEAIPLMKKFGVLGYNFIFIANGGRASKNRPAWYLKNS</sequence>
<reference evidence="11" key="1">
    <citation type="submission" date="2020-12" db="EMBL/GenBank/DDBJ databases">
        <title>Comparative genomics of Clostridium perfringens reveals patterns of host-associated phylogenetic clades and virulence factors.</title>
        <authorList>
            <person name="Smith A.H."/>
            <person name="Geier R."/>
        </authorList>
    </citation>
    <scope>NUCLEOTIDE SEQUENCE</scope>
    <source>
        <strain evidence="11">CHD30677R</strain>
    </source>
</reference>
<comment type="catalytic activity">
    <reaction evidence="8">
        <text>ATP + H2O = ADP + phosphate + H(+)</text>
        <dbReference type="Rhea" id="RHEA:13065"/>
        <dbReference type="ChEBI" id="CHEBI:15377"/>
        <dbReference type="ChEBI" id="CHEBI:15378"/>
        <dbReference type="ChEBI" id="CHEBI:30616"/>
        <dbReference type="ChEBI" id="CHEBI:43474"/>
        <dbReference type="ChEBI" id="CHEBI:456216"/>
        <dbReference type="EC" id="5.6.2.4"/>
    </reaction>
</comment>
<evidence type="ECO:0000256" key="4">
    <source>
        <dbReference type="ARBA" id="ARBA00022840"/>
    </source>
</evidence>
<keyword evidence="2 9" id="KW-0378">Hydrolase</keyword>
<comment type="caution">
    <text evidence="11">The sequence shown here is derived from an EMBL/GenBank/DDBJ whole genome shotgun (WGS) entry which is preliminary data.</text>
</comment>
<evidence type="ECO:0000256" key="3">
    <source>
        <dbReference type="ARBA" id="ARBA00022806"/>
    </source>
</evidence>
<name>A0AAW4ISM2_CLOPF</name>
<dbReference type="PROSITE" id="PS51198">
    <property type="entry name" value="UVRD_HELICASE_ATP_BIND"/>
    <property type="match status" value="1"/>
</dbReference>
<dbReference type="EC" id="5.6.2.4" evidence="7"/>
<evidence type="ECO:0000256" key="2">
    <source>
        <dbReference type="ARBA" id="ARBA00022801"/>
    </source>
</evidence>
<keyword evidence="4 9" id="KW-0067">ATP-binding</keyword>
<dbReference type="GO" id="GO:0043138">
    <property type="term" value="F:3'-5' DNA helicase activity"/>
    <property type="evidence" value="ECO:0007669"/>
    <property type="project" value="UniProtKB-EC"/>
</dbReference>
<gene>
    <name evidence="11" type="ORF">JJB47_02125</name>
</gene>
<dbReference type="PANTHER" id="PTHR11070">
    <property type="entry name" value="UVRD / RECB / PCRA DNA HELICASE FAMILY MEMBER"/>
    <property type="match status" value="1"/>
</dbReference>
<evidence type="ECO:0000256" key="7">
    <source>
        <dbReference type="ARBA" id="ARBA00034808"/>
    </source>
</evidence>
<accession>A0AAW4ISM2</accession>
<evidence type="ECO:0000256" key="1">
    <source>
        <dbReference type="ARBA" id="ARBA00022741"/>
    </source>
</evidence>
<dbReference type="RefSeq" id="WP_003477419.1">
    <property type="nucleotide sequence ID" value="NZ_CP073070.1"/>
</dbReference>
<dbReference type="GO" id="GO:0016787">
    <property type="term" value="F:hydrolase activity"/>
    <property type="evidence" value="ECO:0007669"/>
    <property type="project" value="UniProtKB-UniRule"/>
</dbReference>
<dbReference type="Gene3D" id="3.40.50.300">
    <property type="entry name" value="P-loop containing nucleotide triphosphate hydrolases"/>
    <property type="match status" value="2"/>
</dbReference>
<organism evidence="11 12">
    <name type="scientific">Clostridium perfringens</name>
    <dbReference type="NCBI Taxonomy" id="1502"/>
    <lineage>
        <taxon>Bacteria</taxon>
        <taxon>Bacillati</taxon>
        <taxon>Bacillota</taxon>
        <taxon>Clostridia</taxon>
        <taxon>Eubacteriales</taxon>
        <taxon>Clostridiaceae</taxon>
        <taxon>Clostridium</taxon>
    </lineage>
</organism>
<dbReference type="InterPro" id="IPR027417">
    <property type="entry name" value="P-loop_NTPase"/>
</dbReference>
<keyword evidence="1 9" id="KW-0547">Nucleotide-binding</keyword>
<dbReference type="InterPro" id="IPR014016">
    <property type="entry name" value="UvrD-like_ATP-bd"/>
</dbReference>
<evidence type="ECO:0000256" key="5">
    <source>
        <dbReference type="ARBA" id="ARBA00023235"/>
    </source>
</evidence>
<dbReference type="SUPFAM" id="SSF52540">
    <property type="entry name" value="P-loop containing nucleoside triphosphate hydrolases"/>
    <property type="match status" value="1"/>
</dbReference>
<keyword evidence="3 9" id="KW-0347">Helicase</keyword>
<proteinExistence type="predicted"/>
<dbReference type="EMBL" id="JAENQP010000001">
    <property type="protein sequence ID" value="MBO3357576.1"/>
    <property type="molecule type" value="Genomic_DNA"/>
</dbReference>
<evidence type="ECO:0000256" key="9">
    <source>
        <dbReference type="PROSITE-ProRule" id="PRU00560"/>
    </source>
</evidence>
<dbReference type="Pfam" id="PF13361">
    <property type="entry name" value="UvrD_C"/>
    <property type="match status" value="2"/>
</dbReference>
<dbReference type="InterPro" id="IPR014017">
    <property type="entry name" value="DNA_helicase_UvrD-like_C"/>
</dbReference>
<protein>
    <recommendedName>
        <fullName evidence="7">DNA 3'-5' helicase</fullName>
        <ecNumber evidence="7">5.6.2.4</ecNumber>
    </recommendedName>
</protein>
<feature type="binding site" evidence="9">
    <location>
        <begin position="51"/>
        <end position="58"/>
    </location>
    <ligand>
        <name>ATP</name>
        <dbReference type="ChEBI" id="CHEBI:30616"/>
    </ligand>
</feature>
<evidence type="ECO:0000313" key="11">
    <source>
        <dbReference type="EMBL" id="MBO3357576.1"/>
    </source>
</evidence>
<dbReference type="Proteomes" id="UP000668068">
    <property type="component" value="Unassembled WGS sequence"/>
</dbReference>
<dbReference type="GO" id="GO:0003677">
    <property type="term" value="F:DNA binding"/>
    <property type="evidence" value="ECO:0007669"/>
    <property type="project" value="InterPro"/>
</dbReference>
<evidence type="ECO:0000313" key="12">
    <source>
        <dbReference type="Proteomes" id="UP000668068"/>
    </source>
</evidence>
<dbReference type="AlphaFoldDB" id="A0AAW4ISM2"/>
<dbReference type="Pfam" id="PF00580">
    <property type="entry name" value="UvrD-helicase"/>
    <property type="match status" value="1"/>
</dbReference>
<evidence type="ECO:0000259" key="10">
    <source>
        <dbReference type="PROSITE" id="PS51198"/>
    </source>
</evidence>
<evidence type="ECO:0000256" key="8">
    <source>
        <dbReference type="ARBA" id="ARBA00048988"/>
    </source>
</evidence>
<dbReference type="GO" id="GO:0000725">
    <property type="term" value="P:recombinational repair"/>
    <property type="evidence" value="ECO:0007669"/>
    <property type="project" value="TreeGrafter"/>
</dbReference>
<keyword evidence="5" id="KW-0413">Isomerase</keyword>
<evidence type="ECO:0000256" key="6">
    <source>
        <dbReference type="ARBA" id="ARBA00034617"/>
    </source>
</evidence>
<feature type="domain" description="UvrD-like helicase ATP-binding" evidence="10">
    <location>
        <begin position="30"/>
        <end position="331"/>
    </location>
</feature>